<evidence type="ECO:0000313" key="3">
    <source>
        <dbReference type="Proteomes" id="UP000233440"/>
    </source>
</evidence>
<evidence type="ECO:0008006" key="4">
    <source>
        <dbReference type="Google" id="ProtNLM"/>
    </source>
</evidence>
<comment type="caution">
    <text evidence="2">The sequence shown here is derived from an EMBL/GenBank/DDBJ whole genome shotgun (WGS) entry which is preliminary data.</text>
</comment>
<feature type="region of interest" description="Disordered" evidence="1">
    <location>
        <begin position="35"/>
        <end position="54"/>
    </location>
</feature>
<reference evidence="2 3" key="1">
    <citation type="submission" date="2017-11" db="EMBL/GenBank/DDBJ databases">
        <title>Bacillus camelliae sp. nov., isolated from pu'er tea.</title>
        <authorList>
            <person name="Niu L."/>
        </authorList>
    </citation>
    <scope>NUCLEOTIDE SEQUENCE [LARGE SCALE GENOMIC DNA]</scope>
    <source>
        <strain evidence="2 3">7578-1</strain>
    </source>
</reference>
<proteinExistence type="predicted"/>
<evidence type="ECO:0000256" key="1">
    <source>
        <dbReference type="SAM" id="MobiDB-lite"/>
    </source>
</evidence>
<evidence type="ECO:0000313" key="2">
    <source>
        <dbReference type="EMBL" id="PKR84866.1"/>
    </source>
</evidence>
<name>A0A2N3LJT5_9BACI</name>
<dbReference type="InterPro" id="IPR010064">
    <property type="entry name" value="HK97-gp10_tail"/>
</dbReference>
<organism evidence="2 3">
    <name type="scientific">Heyndrickxia camelliae</name>
    <dbReference type="NCBI Taxonomy" id="1707093"/>
    <lineage>
        <taxon>Bacteria</taxon>
        <taxon>Bacillati</taxon>
        <taxon>Bacillota</taxon>
        <taxon>Bacilli</taxon>
        <taxon>Bacillales</taxon>
        <taxon>Bacillaceae</taxon>
        <taxon>Heyndrickxia</taxon>
    </lineage>
</organism>
<dbReference type="Proteomes" id="UP000233440">
    <property type="component" value="Unassembled WGS sequence"/>
</dbReference>
<sequence>MSVDVSTTRINDNLRRLAIEQTKVRNRALKEAGKRLAQRLRENTPVDGKTDEHMRDDVRVSGVKDGEVTVGFGKDTAWRAHFVEMGTIKQRPQGFIQRTEEEMRNEILQIVETELRRGFGL</sequence>
<dbReference type="NCBIfam" id="TIGR01725">
    <property type="entry name" value="phge_HK97_gp10"/>
    <property type="match status" value="1"/>
</dbReference>
<gene>
    <name evidence="2" type="ORF">CWO92_10845</name>
</gene>
<dbReference type="EMBL" id="PIQO01000007">
    <property type="protein sequence ID" value="PKR84866.1"/>
    <property type="molecule type" value="Genomic_DNA"/>
</dbReference>
<dbReference type="AlphaFoldDB" id="A0A2N3LJT5"/>
<dbReference type="RefSeq" id="WP_101354232.1">
    <property type="nucleotide sequence ID" value="NZ_PIQO01000007.1"/>
</dbReference>
<dbReference type="OrthoDB" id="886754at2"/>
<protein>
    <recommendedName>
        <fullName evidence="4">HK97 gp10 family phage protein</fullName>
    </recommendedName>
</protein>
<dbReference type="Pfam" id="PF04883">
    <property type="entry name" value="HK97-gp10_like"/>
    <property type="match status" value="1"/>
</dbReference>
<accession>A0A2N3LJT5</accession>
<keyword evidence="3" id="KW-1185">Reference proteome</keyword>